<organism evidence="1 2">
    <name type="scientific">Campylobacter hyointestinalis subsp. hyointestinalis</name>
    <dbReference type="NCBI Taxonomy" id="91352"/>
    <lineage>
        <taxon>Bacteria</taxon>
        <taxon>Pseudomonadati</taxon>
        <taxon>Campylobacterota</taxon>
        <taxon>Epsilonproteobacteria</taxon>
        <taxon>Campylobacterales</taxon>
        <taxon>Campylobacteraceae</taxon>
        <taxon>Campylobacter</taxon>
    </lineage>
</organism>
<dbReference type="EMBL" id="NIQP01000013">
    <property type="protein sequence ID" value="PPB70378.1"/>
    <property type="molecule type" value="Genomic_DNA"/>
</dbReference>
<dbReference type="AlphaFoldDB" id="A0A855N8Q3"/>
<reference evidence="1 2" key="1">
    <citation type="submission" date="2017-06" db="EMBL/GenBank/DDBJ databases">
        <title>Updating the genomic taxonomy and epidemiology of Campylobacter hyointestinalis; discovery in New Zealand farmed ruminants.</title>
        <authorList>
            <person name="Wilkinson D.A."/>
            <person name="Fayaz A."/>
            <person name="Biggs P.J."/>
            <person name="Midwinter A.C."/>
        </authorList>
    </citation>
    <scope>NUCLEOTIDE SEQUENCE [LARGE SCALE GENOMIC DNA]</scope>
    <source>
        <strain evidence="1 2">S1614a</strain>
    </source>
</reference>
<dbReference type="RefSeq" id="WP_104064690.1">
    <property type="nucleotide sequence ID" value="NZ_NIQH01000014.1"/>
</dbReference>
<proteinExistence type="predicted"/>
<comment type="caution">
    <text evidence="1">The sequence shown here is derived from an EMBL/GenBank/DDBJ whole genome shotgun (WGS) entry which is preliminary data.</text>
</comment>
<name>A0A855N8Q3_CAMHY</name>
<gene>
    <name evidence="1" type="ORF">CDQ78_08980</name>
</gene>
<protein>
    <submittedName>
        <fullName evidence="1">Uncharacterized protein</fullName>
    </submittedName>
</protein>
<accession>A0A855N8Q3</accession>
<evidence type="ECO:0000313" key="1">
    <source>
        <dbReference type="EMBL" id="PPB70378.1"/>
    </source>
</evidence>
<sequence>MKGFQAIQLHIRNFFKEVDNHQDKNYKIHISPRFDIIGYQFKCINTSVKMFLHDDSILDPRYYDIPAFYNFSYTFSEITEKPYYKASHKDLSSTNDEFAGLYLLDYSDLIHYTKLYNAYLLAFCTANKTFAMFLY</sequence>
<evidence type="ECO:0000313" key="2">
    <source>
        <dbReference type="Proteomes" id="UP000239685"/>
    </source>
</evidence>
<dbReference type="Proteomes" id="UP000239685">
    <property type="component" value="Unassembled WGS sequence"/>
</dbReference>